<protein>
    <recommendedName>
        <fullName evidence="5">RNA polymerase alpha subunit C-terminal domain-containing protein</fullName>
    </recommendedName>
</protein>
<dbReference type="EMBL" id="FNDO01000011">
    <property type="protein sequence ID" value="SDH71256.1"/>
    <property type="molecule type" value="Genomic_DNA"/>
</dbReference>
<keyword evidence="2" id="KW-0812">Transmembrane</keyword>
<evidence type="ECO:0000313" key="3">
    <source>
        <dbReference type="EMBL" id="SDH71256.1"/>
    </source>
</evidence>
<dbReference type="Proteomes" id="UP000181870">
    <property type="component" value="Unassembled WGS sequence"/>
</dbReference>
<name>A0A1G8EN00_BACOV</name>
<evidence type="ECO:0008006" key="5">
    <source>
        <dbReference type="Google" id="ProtNLM"/>
    </source>
</evidence>
<accession>A0A1G8EN00</accession>
<dbReference type="SUPFAM" id="SSF47789">
    <property type="entry name" value="C-terminal domain of RNA polymerase alpha subunit"/>
    <property type="match status" value="1"/>
</dbReference>
<feature type="coiled-coil region" evidence="1">
    <location>
        <begin position="119"/>
        <end position="163"/>
    </location>
</feature>
<organism evidence="3 4">
    <name type="scientific">Bacteroides ovatus</name>
    <dbReference type="NCBI Taxonomy" id="28116"/>
    <lineage>
        <taxon>Bacteria</taxon>
        <taxon>Pseudomonadati</taxon>
        <taxon>Bacteroidota</taxon>
        <taxon>Bacteroidia</taxon>
        <taxon>Bacteroidales</taxon>
        <taxon>Bacteroidaceae</taxon>
        <taxon>Bacteroides</taxon>
    </lineage>
</organism>
<evidence type="ECO:0000256" key="1">
    <source>
        <dbReference type="SAM" id="Coils"/>
    </source>
</evidence>
<reference evidence="3 4" key="1">
    <citation type="submission" date="2016-10" db="EMBL/GenBank/DDBJ databases">
        <authorList>
            <person name="de Groot N.N."/>
        </authorList>
    </citation>
    <scope>NUCLEOTIDE SEQUENCE [LARGE SCALE GENOMIC DNA]</scope>
    <source>
        <strain evidence="3 4">NLAE-zl-C57</strain>
    </source>
</reference>
<proteinExistence type="predicted"/>
<sequence length="279" mass="31732">MMIFILFLLLVAFITAVICDPHETAVFTIIATMVFSTIFLVGSIINCCDKPNKTNIHLNKKMEVDGNEYYVMTTEYKTAMDSLLSYNQKLIDCNLSLKSQLDTIYSSNTEFKNIVANMTKRQEKQIEEQQAREKAYLRQIEELKTVNAELRELLNEKEQQDTILSPVLVNEDEIPVDVDSTETILQEKDSMEGWIEYGLLGSNLYQTGLSLNTVELLQNVGIVKVGELISHTKMQIASINGIGHQKLKKIGDFLANIKLNYGTEVKEQNGKWYIKSVTE</sequence>
<dbReference type="Gene3D" id="1.10.150.20">
    <property type="entry name" value="5' to 3' exonuclease, C-terminal subdomain"/>
    <property type="match status" value="1"/>
</dbReference>
<gene>
    <name evidence="3" type="ORF">SAMN05192582_101112</name>
</gene>
<keyword evidence="2" id="KW-0472">Membrane</keyword>
<keyword evidence="2" id="KW-1133">Transmembrane helix</keyword>
<evidence type="ECO:0000256" key="2">
    <source>
        <dbReference type="SAM" id="Phobius"/>
    </source>
</evidence>
<keyword evidence="1" id="KW-0175">Coiled coil</keyword>
<dbReference type="AlphaFoldDB" id="A0A1G8EN00"/>
<feature type="transmembrane region" description="Helical" evidence="2">
    <location>
        <begin position="29"/>
        <end position="48"/>
    </location>
</feature>
<evidence type="ECO:0000313" key="4">
    <source>
        <dbReference type="Proteomes" id="UP000181870"/>
    </source>
</evidence>